<dbReference type="RefSeq" id="WP_379867089.1">
    <property type="nucleotide sequence ID" value="NZ_JBHTBW010000062.1"/>
</dbReference>
<reference evidence="3" key="1">
    <citation type="journal article" date="2019" name="Int. J. Syst. Evol. Microbiol.">
        <title>The Global Catalogue of Microorganisms (GCM) 10K type strain sequencing project: providing services to taxonomists for standard genome sequencing and annotation.</title>
        <authorList>
            <consortium name="The Broad Institute Genomics Platform"/>
            <consortium name="The Broad Institute Genome Sequencing Center for Infectious Disease"/>
            <person name="Wu L."/>
            <person name="Ma J."/>
        </authorList>
    </citation>
    <scope>NUCLEOTIDE SEQUENCE [LARGE SCALE GENOMIC DNA]</scope>
    <source>
        <strain evidence="3">CGMCC 1.12942</strain>
    </source>
</reference>
<dbReference type="InterPro" id="IPR014729">
    <property type="entry name" value="Rossmann-like_a/b/a_fold"/>
</dbReference>
<organism evidence="2 3">
    <name type="scientific">Laceyella putida</name>
    <dbReference type="NCBI Taxonomy" id="110101"/>
    <lineage>
        <taxon>Bacteria</taxon>
        <taxon>Bacillati</taxon>
        <taxon>Bacillota</taxon>
        <taxon>Bacilli</taxon>
        <taxon>Bacillales</taxon>
        <taxon>Thermoactinomycetaceae</taxon>
        <taxon>Laceyella</taxon>
    </lineage>
</organism>
<protein>
    <submittedName>
        <fullName evidence="2">YdcF family protein</fullName>
    </submittedName>
</protein>
<gene>
    <name evidence="2" type="ORF">ACFQNG_17710</name>
</gene>
<evidence type="ECO:0000313" key="2">
    <source>
        <dbReference type="EMBL" id="MFC7442909.1"/>
    </source>
</evidence>
<sequence length="216" mass="24301">MGIPKFPDVPPLNSAQVQALTEITFMRHLAKRTLPQYDLLFVFGSSHPEIWATAARAYHQGIVKRIMITGGYKANAIRHAGWTYGTTPEAQVIRDKLVEWGVPLHLMDWEDQSTNSLENVLFGLRKINVNGLSSLLFVSKSFAVGRQYRTLKKYLPDEMVIEAYPSLTTINKLPVTAWGWSQVAAHRAVVYGEYLRIVAYGKRGHILPLAKEIPGL</sequence>
<evidence type="ECO:0000313" key="3">
    <source>
        <dbReference type="Proteomes" id="UP001596500"/>
    </source>
</evidence>
<dbReference type="Proteomes" id="UP001596500">
    <property type="component" value="Unassembled WGS sequence"/>
</dbReference>
<keyword evidence="3" id="KW-1185">Reference proteome</keyword>
<dbReference type="Gene3D" id="3.40.50.620">
    <property type="entry name" value="HUPs"/>
    <property type="match status" value="1"/>
</dbReference>
<evidence type="ECO:0000259" key="1">
    <source>
        <dbReference type="Pfam" id="PF02698"/>
    </source>
</evidence>
<feature type="domain" description="DUF218" evidence="1">
    <location>
        <begin position="39"/>
        <end position="171"/>
    </location>
</feature>
<dbReference type="EMBL" id="JBHTBW010000062">
    <property type="protein sequence ID" value="MFC7442909.1"/>
    <property type="molecule type" value="Genomic_DNA"/>
</dbReference>
<dbReference type="PANTHER" id="PTHR30336:SF4">
    <property type="entry name" value="ENVELOPE BIOGENESIS FACTOR ELYC"/>
    <property type="match status" value="1"/>
</dbReference>
<dbReference type="CDD" id="cd06259">
    <property type="entry name" value="YdcF-like"/>
    <property type="match status" value="1"/>
</dbReference>
<dbReference type="PANTHER" id="PTHR30336">
    <property type="entry name" value="INNER MEMBRANE PROTEIN, PROBABLE PERMEASE"/>
    <property type="match status" value="1"/>
</dbReference>
<proteinExistence type="predicted"/>
<dbReference type="InterPro" id="IPR003848">
    <property type="entry name" value="DUF218"/>
</dbReference>
<name>A0ABW2RPB7_9BACL</name>
<dbReference type="InterPro" id="IPR051599">
    <property type="entry name" value="Cell_Envelope_Assoc"/>
</dbReference>
<comment type="caution">
    <text evidence="2">The sequence shown here is derived from an EMBL/GenBank/DDBJ whole genome shotgun (WGS) entry which is preliminary data.</text>
</comment>
<accession>A0ABW2RPB7</accession>
<dbReference type="Pfam" id="PF02698">
    <property type="entry name" value="DUF218"/>
    <property type="match status" value="1"/>
</dbReference>